<organism evidence="6 7">
    <name type="scientific">Mitosporidium daphniae</name>
    <dbReference type="NCBI Taxonomy" id="1485682"/>
    <lineage>
        <taxon>Eukaryota</taxon>
        <taxon>Fungi</taxon>
        <taxon>Fungi incertae sedis</taxon>
        <taxon>Microsporidia</taxon>
        <taxon>Mitosporidium</taxon>
    </lineage>
</organism>
<dbReference type="PRINTS" id="PR00114">
    <property type="entry name" value="STPHPHTASE"/>
</dbReference>
<keyword evidence="7" id="KW-1185">Reference proteome</keyword>
<accession>A0A098VUS4</accession>
<dbReference type="PROSITE" id="PS00125">
    <property type="entry name" value="SER_THR_PHOSPHATASE"/>
    <property type="match status" value="1"/>
</dbReference>
<dbReference type="InterPro" id="IPR051134">
    <property type="entry name" value="PPP_phosphatase"/>
</dbReference>
<evidence type="ECO:0000313" key="6">
    <source>
        <dbReference type="EMBL" id="KGG52700.1"/>
    </source>
</evidence>
<dbReference type="OrthoDB" id="445564at2759"/>
<dbReference type="Gene3D" id="3.60.21.10">
    <property type="match status" value="1"/>
</dbReference>
<feature type="domain" description="Serine/threonine specific protein phosphatases" evidence="5">
    <location>
        <begin position="194"/>
        <end position="199"/>
    </location>
</feature>
<evidence type="ECO:0000256" key="4">
    <source>
        <dbReference type="RuleBase" id="RU004273"/>
    </source>
</evidence>
<gene>
    <name evidence="6" type="ORF">DI09_141p20</name>
</gene>
<dbReference type="GO" id="GO:0046872">
    <property type="term" value="F:metal ion binding"/>
    <property type="evidence" value="ECO:0007669"/>
    <property type="project" value="UniProtKB-KW"/>
</dbReference>
<evidence type="ECO:0000256" key="1">
    <source>
        <dbReference type="ARBA" id="ARBA00001936"/>
    </source>
</evidence>
<dbReference type="GeneID" id="25258410"/>
<evidence type="ECO:0000256" key="3">
    <source>
        <dbReference type="ARBA" id="ARBA00023211"/>
    </source>
</evidence>
<dbReference type="VEuPathDB" id="MicrosporidiaDB:DI09_141p20"/>
<evidence type="ECO:0000313" key="7">
    <source>
        <dbReference type="Proteomes" id="UP000029725"/>
    </source>
</evidence>
<dbReference type="InterPro" id="IPR029052">
    <property type="entry name" value="Metallo-depent_PP-like"/>
</dbReference>
<dbReference type="HOGENOM" id="CLU_004962_0_5_1"/>
<dbReference type="SUPFAM" id="SSF56300">
    <property type="entry name" value="Metallo-dependent phosphatases"/>
    <property type="match status" value="1"/>
</dbReference>
<dbReference type="AlphaFoldDB" id="A0A098VUS4"/>
<dbReference type="Pfam" id="PF00149">
    <property type="entry name" value="Metallophos"/>
    <property type="match status" value="1"/>
</dbReference>
<dbReference type="Proteomes" id="UP000029725">
    <property type="component" value="Unassembled WGS sequence"/>
</dbReference>
<comment type="catalytic activity">
    <reaction evidence="4">
        <text>O-phospho-L-threonyl-[protein] + H2O = L-threonyl-[protein] + phosphate</text>
        <dbReference type="Rhea" id="RHEA:47004"/>
        <dbReference type="Rhea" id="RHEA-COMP:11060"/>
        <dbReference type="Rhea" id="RHEA-COMP:11605"/>
        <dbReference type="ChEBI" id="CHEBI:15377"/>
        <dbReference type="ChEBI" id="CHEBI:30013"/>
        <dbReference type="ChEBI" id="CHEBI:43474"/>
        <dbReference type="ChEBI" id="CHEBI:61977"/>
        <dbReference type="EC" id="3.1.3.16"/>
    </reaction>
</comment>
<dbReference type="SMART" id="SM00156">
    <property type="entry name" value="PP2Ac"/>
    <property type="match status" value="1"/>
</dbReference>
<dbReference type="PANTHER" id="PTHR45668">
    <property type="entry name" value="SERINE/THREONINE-PROTEIN PHOSPHATASE 5-RELATED"/>
    <property type="match status" value="1"/>
</dbReference>
<comment type="caution">
    <text evidence="6">The sequence shown here is derived from an EMBL/GenBank/DDBJ whole genome shotgun (WGS) entry which is preliminary data.</text>
</comment>
<evidence type="ECO:0000259" key="5">
    <source>
        <dbReference type="PROSITE" id="PS00125"/>
    </source>
</evidence>
<dbReference type="RefSeq" id="XP_013239136.1">
    <property type="nucleotide sequence ID" value="XM_013383682.1"/>
</dbReference>
<comment type="cofactor">
    <cofactor evidence="1">
        <name>Mn(2+)</name>
        <dbReference type="ChEBI" id="CHEBI:29035"/>
    </cofactor>
</comment>
<dbReference type="EMBL" id="JMKJ01000046">
    <property type="protein sequence ID" value="KGG52700.1"/>
    <property type="molecule type" value="Genomic_DNA"/>
</dbReference>
<dbReference type="GO" id="GO:0004722">
    <property type="term" value="F:protein serine/threonine phosphatase activity"/>
    <property type="evidence" value="ECO:0007669"/>
    <property type="project" value="UniProtKB-EC"/>
</dbReference>
<keyword evidence="3" id="KW-0464">Manganese</keyword>
<comment type="similarity">
    <text evidence="4">Belongs to the PPP phosphatase family.</text>
</comment>
<dbReference type="InterPro" id="IPR004843">
    <property type="entry name" value="Calcineurin-like_PHP"/>
</dbReference>
<dbReference type="PANTHER" id="PTHR45668:SF5">
    <property type="entry name" value="SERINE_THREONINE-PROTEIN PHOSPHATASE 5"/>
    <property type="match status" value="1"/>
</dbReference>
<reference evidence="6 7" key="1">
    <citation type="submission" date="2014-04" db="EMBL/GenBank/DDBJ databases">
        <title>A new species of microsporidia sheds light on the evolution of extreme parasitism.</title>
        <authorList>
            <person name="Haag K.L."/>
            <person name="James T.Y."/>
            <person name="Larsson R."/>
            <person name="Schaer T.M."/>
            <person name="Refardt D."/>
            <person name="Pombert J.-F."/>
            <person name="Ebert D."/>
        </authorList>
    </citation>
    <scope>NUCLEOTIDE SEQUENCE [LARGE SCALE GENOMIC DNA]</scope>
    <source>
        <strain evidence="6 7">UGP3</strain>
        <tissue evidence="6">Spores</tissue>
    </source>
</reference>
<evidence type="ECO:0000256" key="2">
    <source>
        <dbReference type="ARBA" id="ARBA00022723"/>
    </source>
</evidence>
<keyword evidence="2" id="KW-0479">Metal-binding</keyword>
<proteinExistence type="inferred from homology"/>
<protein>
    <recommendedName>
        <fullName evidence="4">Serine/threonine-protein phosphatase</fullName>
        <ecNumber evidence="4">3.1.3.16</ecNumber>
    </recommendedName>
</protein>
<name>A0A098VUS4_9MICR</name>
<sequence length="368" mass="42032">MSSGIFEARLRFPLDPEQKRLKDFNGRLPLKLPSIFPRKSSPSPLFSNQVPPSGVYTGPRLLDETKTISSVHDILIPIQWICNELVPFLREKTPSLPIRYVYQIMFKAYEMFRLSPRSPLVRVDVPHNCKITICGDVHGQFLDLINIFEINGWPSKSHYYLFNGDFVDRGPFSVETILTLLSLKCAFPSSFFMNRGNHETSTMNKIYGFEAELTKKYSSYPELFGLFQDLFNSLPLCHVIQSEIFVSYHMIVSHGGIPREGDITLAQIEKIDRFSPAIQDSRLEMHFTNLTETIVEDLLWADPTEGTGILPSQRGTSVMFGSDITEKFLATNNLKRIIRSHEYKEEGYATMHQGCCVTIFSAPGYMYV</sequence>
<keyword evidence="4" id="KW-0378">Hydrolase</keyword>
<dbReference type="InterPro" id="IPR006186">
    <property type="entry name" value="Ser/Thr-sp_prot-phosphatase"/>
</dbReference>
<dbReference type="EC" id="3.1.3.16" evidence="4"/>